<reference evidence="1 2" key="1">
    <citation type="journal article" date="2012" name="Genome Biol.">
        <title>The genome of the polar eukaryotic microalga coccomyxa subellipsoidea reveals traits of cold adaptation.</title>
        <authorList>
            <person name="Blanc G."/>
            <person name="Agarkova I."/>
            <person name="Grimwood J."/>
            <person name="Kuo A."/>
            <person name="Brueggeman A."/>
            <person name="Dunigan D."/>
            <person name="Gurnon J."/>
            <person name="Ladunga I."/>
            <person name="Lindquist E."/>
            <person name="Lucas S."/>
            <person name="Pangilinan J."/>
            <person name="Proschold T."/>
            <person name="Salamov A."/>
            <person name="Schmutz J."/>
            <person name="Weeks D."/>
            <person name="Yamada T."/>
            <person name="Claverie J.M."/>
            <person name="Grigoriev I."/>
            <person name="Van Etten J."/>
            <person name="Lomsadze A."/>
            <person name="Borodovsky M."/>
        </authorList>
    </citation>
    <scope>NUCLEOTIDE SEQUENCE [LARGE SCALE GENOMIC DNA]</scope>
    <source>
        <strain evidence="1 2">C-169</strain>
    </source>
</reference>
<dbReference type="Proteomes" id="UP000007264">
    <property type="component" value="Unassembled WGS sequence"/>
</dbReference>
<dbReference type="AlphaFoldDB" id="I0ZAS2"/>
<dbReference type="KEGG" id="csl:COCSUDRAFT_32091"/>
<comment type="caution">
    <text evidence="1">The sequence shown here is derived from an EMBL/GenBank/DDBJ whole genome shotgun (WGS) entry which is preliminary data.</text>
</comment>
<protein>
    <submittedName>
        <fullName evidence="1">Uncharacterized protein</fullName>
    </submittedName>
</protein>
<dbReference type="RefSeq" id="XP_005652285.1">
    <property type="nucleotide sequence ID" value="XM_005652228.1"/>
</dbReference>
<organism evidence="1 2">
    <name type="scientific">Coccomyxa subellipsoidea (strain C-169)</name>
    <name type="common">Green microalga</name>
    <dbReference type="NCBI Taxonomy" id="574566"/>
    <lineage>
        <taxon>Eukaryota</taxon>
        <taxon>Viridiplantae</taxon>
        <taxon>Chlorophyta</taxon>
        <taxon>core chlorophytes</taxon>
        <taxon>Trebouxiophyceae</taxon>
        <taxon>Trebouxiophyceae incertae sedis</taxon>
        <taxon>Coccomyxaceae</taxon>
        <taxon>Coccomyxa</taxon>
        <taxon>Coccomyxa subellipsoidea</taxon>
    </lineage>
</organism>
<proteinExistence type="predicted"/>
<dbReference type="GeneID" id="17045756"/>
<evidence type="ECO:0000313" key="2">
    <source>
        <dbReference type="Proteomes" id="UP000007264"/>
    </source>
</evidence>
<name>I0ZAS2_COCSC</name>
<evidence type="ECO:0000313" key="1">
    <source>
        <dbReference type="EMBL" id="EIE27741.1"/>
    </source>
</evidence>
<keyword evidence="2" id="KW-1185">Reference proteome</keyword>
<gene>
    <name evidence="1" type="ORF">COCSUDRAFT_32091</name>
</gene>
<sequence>MLLSYTSAVRRLIHQPLSQHCQKFRQVLTGTSTHPLVVLMLSPGLKHLFNSSFPNTQP</sequence>
<accession>I0ZAS2</accession>
<dbReference type="EMBL" id="AGSI01000001">
    <property type="protein sequence ID" value="EIE27741.1"/>
    <property type="molecule type" value="Genomic_DNA"/>
</dbReference>